<feature type="transmembrane region" description="Helical" evidence="1">
    <location>
        <begin position="142"/>
        <end position="160"/>
    </location>
</feature>
<organism evidence="2 3">
    <name type="scientific">Lentinus brumalis</name>
    <dbReference type="NCBI Taxonomy" id="2498619"/>
    <lineage>
        <taxon>Eukaryota</taxon>
        <taxon>Fungi</taxon>
        <taxon>Dikarya</taxon>
        <taxon>Basidiomycota</taxon>
        <taxon>Agaricomycotina</taxon>
        <taxon>Agaricomycetes</taxon>
        <taxon>Polyporales</taxon>
        <taxon>Polyporaceae</taxon>
        <taxon>Lentinus</taxon>
    </lineage>
</organism>
<name>A0A371DLC8_9APHY</name>
<dbReference type="EMBL" id="KZ857387">
    <property type="protein sequence ID" value="RDX53339.1"/>
    <property type="molecule type" value="Genomic_DNA"/>
</dbReference>
<accession>A0A371DLC8</accession>
<proteinExistence type="predicted"/>
<evidence type="ECO:0000313" key="2">
    <source>
        <dbReference type="EMBL" id="RDX53339.1"/>
    </source>
</evidence>
<feature type="transmembrane region" description="Helical" evidence="1">
    <location>
        <begin position="24"/>
        <end position="43"/>
    </location>
</feature>
<keyword evidence="1" id="KW-0812">Transmembrane</keyword>
<gene>
    <name evidence="2" type="ORF">OH76DRAFT_1213192</name>
</gene>
<evidence type="ECO:0000256" key="1">
    <source>
        <dbReference type="SAM" id="Phobius"/>
    </source>
</evidence>
<evidence type="ECO:0000313" key="3">
    <source>
        <dbReference type="Proteomes" id="UP000256964"/>
    </source>
</evidence>
<keyword evidence="3" id="KW-1185">Reference proteome</keyword>
<keyword evidence="1" id="KW-1133">Transmembrane helix</keyword>
<dbReference type="AlphaFoldDB" id="A0A371DLC8"/>
<keyword evidence="1" id="KW-0472">Membrane</keyword>
<dbReference type="Proteomes" id="UP000256964">
    <property type="component" value="Unassembled WGS sequence"/>
</dbReference>
<sequence>MICVSIPATHCASGVFQHSACYVQLQQCLFALLCLALVLRFPFTRRCCILLVRSRPRRSSRSCPLCPVAAAFIPAFIHSFIPTQQIPHAVHVLVVRPRPPPSGLAPPPPPPFSLSPSSSSPISSHIHIHAFTHRHSRFSLSLPYFIAALIHVAFDFVYLVRTTDEV</sequence>
<reference evidence="2 3" key="1">
    <citation type="journal article" date="2018" name="Biotechnol. Biofuels">
        <title>Integrative visual omics of the white-rot fungus Polyporus brumalis exposes the biotechnological potential of its oxidative enzymes for delignifying raw plant biomass.</title>
        <authorList>
            <person name="Miyauchi S."/>
            <person name="Rancon A."/>
            <person name="Drula E."/>
            <person name="Hage H."/>
            <person name="Chaduli D."/>
            <person name="Favel A."/>
            <person name="Grisel S."/>
            <person name="Henrissat B."/>
            <person name="Herpoel-Gimbert I."/>
            <person name="Ruiz-Duenas F.J."/>
            <person name="Chevret D."/>
            <person name="Hainaut M."/>
            <person name="Lin J."/>
            <person name="Wang M."/>
            <person name="Pangilinan J."/>
            <person name="Lipzen A."/>
            <person name="Lesage-Meessen L."/>
            <person name="Navarro D."/>
            <person name="Riley R."/>
            <person name="Grigoriev I.V."/>
            <person name="Zhou S."/>
            <person name="Raouche S."/>
            <person name="Rosso M.N."/>
        </authorList>
    </citation>
    <scope>NUCLEOTIDE SEQUENCE [LARGE SCALE GENOMIC DNA]</scope>
    <source>
        <strain evidence="2 3">BRFM 1820</strain>
    </source>
</reference>
<protein>
    <submittedName>
        <fullName evidence="2">Uncharacterized protein</fullName>
    </submittedName>
</protein>